<reference evidence="1" key="1">
    <citation type="journal article" date="2014" name="Genome Biol. Evol.">
        <title>Pangenome evidence for extensive interdomain horizontal transfer affecting lineage core and shell genes in uncultured planktonic thaumarchaeota and euryarchaeota.</title>
        <authorList>
            <person name="Deschamps P."/>
            <person name="Zivanovic Y."/>
            <person name="Moreira D."/>
            <person name="Rodriguez-Valera F."/>
            <person name="Lopez-Garcia P."/>
        </authorList>
    </citation>
    <scope>NUCLEOTIDE SEQUENCE</scope>
</reference>
<dbReference type="AlphaFoldDB" id="A0A075G1X7"/>
<dbReference type="EMBL" id="KF900511">
    <property type="protein sequence ID" value="AIE97558.1"/>
    <property type="molecule type" value="Genomic_DNA"/>
</dbReference>
<sequence length="56" mass="6630">MKFREIYCDNCKKSLGVYNVKYYSEHSVAEIIRTIHSFHSRAGHNIKIRKKKSEAN</sequence>
<accession>A0A075G1X7</accession>
<organism evidence="1">
    <name type="scientific">uncultured marine thaumarchaeote KM3_01_F02</name>
    <dbReference type="NCBI Taxonomy" id="1455952"/>
    <lineage>
        <taxon>Archaea</taxon>
        <taxon>Nitrososphaerota</taxon>
        <taxon>environmental samples</taxon>
    </lineage>
</organism>
<protein>
    <submittedName>
        <fullName evidence="1">Uncharacterized protein</fullName>
    </submittedName>
</protein>
<evidence type="ECO:0000313" key="1">
    <source>
        <dbReference type="EMBL" id="AIE97558.1"/>
    </source>
</evidence>
<proteinExistence type="predicted"/>
<name>A0A075G1X7_9ARCH</name>